<comment type="caution">
    <text evidence="1">The sequence shown here is derived from an EMBL/GenBank/DDBJ whole genome shotgun (WGS) entry which is preliminary data.</text>
</comment>
<evidence type="ECO:0000313" key="2">
    <source>
        <dbReference type="Proteomes" id="UP000624041"/>
    </source>
</evidence>
<dbReference type="Proteomes" id="UP000624041">
    <property type="component" value="Unassembled WGS sequence"/>
</dbReference>
<name>A0A918D5D5_9BACI</name>
<gene>
    <name evidence="1" type="ORF">GCM10007971_37800</name>
</gene>
<reference evidence="1" key="2">
    <citation type="submission" date="2020-09" db="EMBL/GenBank/DDBJ databases">
        <authorList>
            <person name="Sun Q."/>
            <person name="Ohkuma M."/>
        </authorList>
    </citation>
    <scope>NUCLEOTIDE SEQUENCE</scope>
    <source>
        <strain evidence="1">JCM 17251</strain>
    </source>
</reference>
<proteinExistence type="predicted"/>
<protein>
    <submittedName>
        <fullName evidence="1">Uncharacterized protein</fullName>
    </submittedName>
</protein>
<sequence>MKRFFINKSIRAKLISMSILLTIVPLAALGMISFQTAETSLNDLGKTNLRNSVEFTLELIQPYETIDFRVVNYSRRGYV</sequence>
<dbReference type="RefSeq" id="WP_188859702.1">
    <property type="nucleotide sequence ID" value="NZ_BMOS01000055.1"/>
</dbReference>
<organism evidence="1 2">
    <name type="scientific">Oceanobacillus indicireducens</name>
    <dbReference type="NCBI Taxonomy" id="1004261"/>
    <lineage>
        <taxon>Bacteria</taxon>
        <taxon>Bacillati</taxon>
        <taxon>Bacillota</taxon>
        <taxon>Bacilli</taxon>
        <taxon>Bacillales</taxon>
        <taxon>Bacillaceae</taxon>
        <taxon>Oceanobacillus</taxon>
    </lineage>
</organism>
<evidence type="ECO:0000313" key="1">
    <source>
        <dbReference type="EMBL" id="GGN67145.1"/>
    </source>
</evidence>
<dbReference type="EMBL" id="BMOS01000055">
    <property type="protein sequence ID" value="GGN67145.1"/>
    <property type="molecule type" value="Genomic_DNA"/>
</dbReference>
<accession>A0A918D5D5</accession>
<keyword evidence="2" id="KW-1185">Reference proteome</keyword>
<dbReference type="AlphaFoldDB" id="A0A918D5D5"/>
<reference evidence="1" key="1">
    <citation type="journal article" date="2014" name="Int. J. Syst. Evol. Microbiol.">
        <title>Complete genome sequence of Corynebacterium casei LMG S-19264T (=DSM 44701T), isolated from a smear-ripened cheese.</title>
        <authorList>
            <consortium name="US DOE Joint Genome Institute (JGI-PGF)"/>
            <person name="Walter F."/>
            <person name="Albersmeier A."/>
            <person name="Kalinowski J."/>
            <person name="Ruckert C."/>
        </authorList>
    </citation>
    <scope>NUCLEOTIDE SEQUENCE</scope>
    <source>
        <strain evidence="1">JCM 17251</strain>
    </source>
</reference>